<comment type="cofactor">
    <cofactor evidence="1">
        <name>pyridoxal 5'-phosphate</name>
        <dbReference type="ChEBI" id="CHEBI:597326"/>
    </cofactor>
</comment>
<sequence length="413" mass="41851">MSGPERSGEAAFWLECRACGRSREAGSLRYRCASCGGELVVRYAAASDGWQDPARRGVWRYQGRLPLHDPANIVSLGEGATPLVELTGAVPGVASVQVKCEHLNPTGSFKDRIASVALSIVRERRLAGCVGTSSGNGGAAAAAYASRAGVPAALFALADTAAPKLRQIRALGARVHLVDGLGHDAAATDSAAVTIAAIAADRGLMPLLTGGRFSPEAMEGATTIAYEIAEDAPATTVVYAPVGGGGLLSAIGRGFTAGGLIANGARPRVVGVQPAGCPTLRPALAGDLTGLRGPCTTTVSGLQVAVLFDGVGAVDAVRESGGHLTEVTDEEILDAQRILARRHGILVEPAGATAFAGLLADAAAGRLDPSDRAVIVATGAGYKDAGALARLAGDDPVPRITADQITTAMDILR</sequence>
<protein>
    <submittedName>
        <fullName evidence="5">Threonine synthase</fullName>
    </submittedName>
</protein>
<evidence type="ECO:0000259" key="4">
    <source>
        <dbReference type="Pfam" id="PF00291"/>
    </source>
</evidence>
<dbReference type="Proteomes" id="UP001501470">
    <property type="component" value="Unassembled WGS sequence"/>
</dbReference>
<dbReference type="InterPro" id="IPR036052">
    <property type="entry name" value="TrpB-like_PALP_sf"/>
</dbReference>
<keyword evidence="6" id="KW-1185">Reference proteome</keyword>
<evidence type="ECO:0000256" key="1">
    <source>
        <dbReference type="ARBA" id="ARBA00001933"/>
    </source>
</evidence>
<organism evidence="5 6">
    <name type="scientific">Dactylosporangium maewongense</name>
    <dbReference type="NCBI Taxonomy" id="634393"/>
    <lineage>
        <taxon>Bacteria</taxon>
        <taxon>Bacillati</taxon>
        <taxon>Actinomycetota</taxon>
        <taxon>Actinomycetes</taxon>
        <taxon>Micromonosporales</taxon>
        <taxon>Micromonosporaceae</taxon>
        <taxon>Dactylosporangium</taxon>
    </lineage>
</organism>
<dbReference type="PANTHER" id="PTHR48078:SF6">
    <property type="entry name" value="L-THREONINE DEHYDRATASE CATABOLIC TDCB"/>
    <property type="match status" value="1"/>
</dbReference>
<dbReference type="Pfam" id="PF00291">
    <property type="entry name" value="PALP"/>
    <property type="match status" value="1"/>
</dbReference>
<proteinExistence type="predicted"/>
<comment type="caution">
    <text evidence="5">The sequence shown here is derived from an EMBL/GenBank/DDBJ whole genome shotgun (WGS) entry which is preliminary data.</text>
</comment>
<evidence type="ECO:0000256" key="2">
    <source>
        <dbReference type="ARBA" id="ARBA00022898"/>
    </source>
</evidence>
<gene>
    <name evidence="5" type="primary">thrC_1</name>
    <name evidence="5" type="ORF">GCM10009827_057270</name>
</gene>
<keyword evidence="3" id="KW-0456">Lyase</keyword>
<keyword evidence="2" id="KW-0663">Pyridoxal phosphate</keyword>
<evidence type="ECO:0000313" key="5">
    <source>
        <dbReference type="EMBL" id="GAA1532032.1"/>
    </source>
</evidence>
<evidence type="ECO:0000313" key="6">
    <source>
        <dbReference type="Proteomes" id="UP001501470"/>
    </source>
</evidence>
<accession>A0ABP4LUN9</accession>
<evidence type="ECO:0000256" key="3">
    <source>
        <dbReference type="ARBA" id="ARBA00023239"/>
    </source>
</evidence>
<name>A0ABP4LUN9_9ACTN</name>
<dbReference type="Gene3D" id="3.40.50.1100">
    <property type="match status" value="2"/>
</dbReference>
<dbReference type="EMBL" id="BAAAQD010000012">
    <property type="protein sequence ID" value="GAA1532032.1"/>
    <property type="molecule type" value="Genomic_DNA"/>
</dbReference>
<reference evidence="6" key="1">
    <citation type="journal article" date="2019" name="Int. J. Syst. Evol. Microbiol.">
        <title>The Global Catalogue of Microorganisms (GCM) 10K type strain sequencing project: providing services to taxonomists for standard genome sequencing and annotation.</title>
        <authorList>
            <consortium name="The Broad Institute Genomics Platform"/>
            <consortium name="The Broad Institute Genome Sequencing Center for Infectious Disease"/>
            <person name="Wu L."/>
            <person name="Ma J."/>
        </authorList>
    </citation>
    <scope>NUCLEOTIDE SEQUENCE [LARGE SCALE GENOMIC DNA]</scope>
    <source>
        <strain evidence="6">JCM 15933</strain>
    </source>
</reference>
<feature type="domain" description="Tryptophan synthase beta chain-like PALP" evidence="4">
    <location>
        <begin position="74"/>
        <end position="379"/>
    </location>
</feature>
<dbReference type="SUPFAM" id="SSF53686">
    <property type="entry name" value="Tryptophan synthase beta subunit-like PLP-dependent enzymes"/>
    <property type="match status" value="1"/>
</dbReference>
<dbReference type="InterPro" id="IPR001926">
    <property type="entry name" value="TrpB-like_PALP"/>
</dbReference>
<dbReference type="PANTHER" id="PTHR48078">
    <property type="entry name" value="THREONINE DEHYDRATASE, MITOCHONDRIAL-RELATED"/>
    <property type="match status" value="1"/>
</dbReference>
<dbReference type="InterPro" id="IPR050147">
    <property type="entry name" value="Ser/Thr_Dehydratase"/>
</dbReference>